<dbReference type="OrthoDB" id="1274006at2"/>
<keyword evidence="1" id="KW-0732">Signal</keyword>
<sequence>MKKHLSILVFALISSLSFSQSSLNDYEMAIIPAKFEFQKEDNQYRINSTIKAYLKQKGFEVYLSSDALPEGFLDYNCNKVFVNVLEENTVFSTKIKIEFKDCKNAVLFTTDLAESREKDLAKAYNQTLLITLKSFDKAKYKFSGRTYYDEEAQEKLKSHDVENVSTQVTKVTKSENETKYEKVEKTEKLEEVVLFVKVVNLINKTEMSLYKTSKPSVYLCTQNDKNGVVVSKNNIWFFEYLENDKVVSEKLDIKL</sequence>
<reference evidence="3" key="1">
    <citation type="submission" date="2016-10" db="EMBL/GenBank/DDBJ databases">
        <authorList>
            <person name="Varghese N."/>
            <person name="Submissions S."/>
        </authorList>
    </citation>
    <scope>NUCLEOTIDE SEQUENCE [LARGE SCALE GENOMIC DNA]</scope>
    <source>
        <strain evidence="3">DSM 21789</strain>
    </source>
</reference>
<proteinExistence type="predicted"/>
<dbReference type="EMBL" id="FOJT01000005">
    <property type="protein sequence ID" value="SFB19565.1"/>
    <property type="molecule type" value="Genomic_DNA"/>
</dbReference>
<evidence type="ECO:0000313" key="2">
    <source>
        <dbReference type="EMBL" id="SFB19565.1"/>
    </source>
</evidence>
<gene>
    <name evidence="2" type="ORF">SAMN05660845_1963</name>
</gene>
<feature type="chain" id="PRO_5011795595" evidence="1">
    <location>
        <begin position="20"/>
        <end position="255"/>
    </location>
</feature>
<evidence type="ECO:0000313" key="3">
    <source>
        <dbReference type="Proteomes" id="UP000199604"/>
    </source>
</evidence>
<dbReference type="Proteomes" id="UP000199604">
    <property type="component" value="Unassembled WGS sequence"/>
</dbReference>
<dbReference type="AlphaFoldDB" id="A0A1I0Z1R5"/>
<accession>A0A1I0Z1R5</accession>
<organism evidence="2 3">
    <name type="scientific">Flavobacterium swingsii</name>
    <dbReference type="NCBI Taxonomy" id="498292"/>
    <lineage>
        <taxon>Bacteria</taxon>
        <taxon>Pseudomonadati</taxon>
        <taxon>Bacteroidota</taxon>
        <taxon>Flavobacteriia</taxon>
        <taxon>Flavobacteriales</taxon>
        <taxon>Flavobacteriaceae</taxon>
        <taxon>Flavobacterium</taxon>
    </lineage>
</organism>
<feature type="signal peptide" evidence="1">
    <location>
        <begin position="1"/>
        <end position="19"/>
    </location>
</feature>
<evidence type="ECO:0000256" key="1">
    <source>
        <dbReference type="SAM" id="SignalP"/>
    </source>
</evidence>
<dbReference type="STRING" id="498292.SAMN05660845_1963"/>
<keyword evidence="3" id="KW-1185">Reference proteome</keyword>
<dbReference type="RefSeq" id="WP_091476791.1">
    <property type="nucleotide sequence ID" value="NZ_FOJT01000005.1"/>
</dbReference>
<protein>
    <submittedName>
        <fullName evidence="2">Uncharacterized protein</fullName>
    </submittedName>
</protein>
<name>A0A1I0Z1R5_9FLAO</name>